<accession>A0AAN6ID32</accession>
<dbReference type="InterPro" id="IPR008949">
    <property type="entry name" value="Isoprenoid_synthase_dom_sf"/>
</dbReference>
<proteinExistence type="predicted"/>
<evidence type="ECO:0000313" key="2">
    <source>
        <dbReference type="Proteomes" id="UP001203852"/>
    </source>
</evidence>
<dbReference type="Gene3D" id="1.10.600.10">
    <property type="entry name" value="Farnesyl Diphosphate Synthase"/>
    <property type="match status" value="1"/>
</dbReference>
<gene>
    <name evidence="1" type="ORF">EDD36DRAFT_266200</name>
</gene>
<protein>
    <submittedName>
        <fullName evidence="1">Uncharacterized protein</fullName>
    </submittedName>
</protein>
<dbReference type="Pfam" id="PF19086">
    <property type="entry name" value="Terpene_syn_C_2"/>
    <property type="match status" value="1"/>
</dbReference>
<sequence length="477" mass="52927">MARFSRLAAHLRSKSSTTSFTTLSEASLYHEDEKEAPIVECTEIILECEEEEELVTEKPLPETPHYHARLSGQRFSFKSSPEMGVQLVVPDSDQWRKPSAMGVAQLESSLCFKSFLAYRTLAEPGPFEQRVAFRQRCLSEFETIRAGFPGIIREDIRLCMAAWVALDGALRDMLGKLSPKETEETVQVVANMLHDFAEQTSPGEARRRRSLPGFARIRQHTTQFRLLVSQFLGSAEIKGLNKCIGDMLRSICEEANSSASSIVTLQGAEEHLELRGKTLSMLPLLHLAAQDGVNTIWELSPNLQILRDLVSLAVVLQEDLINLEEDLAASRTTNYVLMVAGEYAKSLALLPMSLQIPCLHNAIQATIERHNELVRAALQRHKAIIAAVECCEEWEVADVVIAYLARHFSWAASAKGYWPCDTIYGDDEFSLSEQGFSDILQDIMGDMGGSDSNSLASVPSLASGRSLASASSYYSFE</sequence>
<organism evidence="1 2">
    <name type="scientific">Exophiala viscosa</name>
    <dbReference type="NCBI Taxonomy" id="2486360"/>
    <lineage>
        <taxon>Eukaryota</taxon>
        <taxon>Fungi</taxon>
        <taxon>Dikarya</taxon>
        <taxon>Ascomycota</taxon>
        <taxon>Pezizomycotina</taxon>
        <taxon>Eurotiomycetes</taxon>
        <taxon>Chaetothyriomycetidae</taxon>
        <taxon>Chaetothyriales</taxon>
        <taxon>Herpotrichiellaceae</taxon>
        <taxon>Exophiala</taxon>
    </lineage>
</organism>
<reference evidence="1" key="1">
    <citation type="journal article" date="2022" name="bioRxiv">
        <title>Deciphering the potential niche of two novel black yeast fungi from a biological soil crust based on their genomes, phenotypes, and melanin regulation.</title>
        <authorList>
            <consortium name="DOE Joint Genome Institute"/>
            <person name="Carr E.C."/>
            <person name="Barton Q."/>
            <person name="Grambo S."/>
            <person name="Sullivan M."/>
            <person name="Renfro C.M."/>
            <person name="Kuo A."/>
            <person name="Pangilinan J."/>
            <person name="Lipzen A."/>
            <person name="Keymanesh K."/>
            <person name="Savage E."/>
            <person name="Barry K."/>
            <person name="Grigoriev I.V."/>
            <person name="Riekhof W.R."/>
            <person name="Harris S.S."/>
        </authorList>
    </citation>
    <scope>NUCLEOTIDE SEQUENCE</scope>
    <source>
        <strain evidence="1">JF 03-4F</strain>
    </source>
</reference>
<dbReference type="Proteomes" id="UP001203852">
    <property type="component" value="Unassembled WGS sequence"/>
</dbReference>
<evidence type="ECO:0000313" key="1">
    <source>
        <dbReference type="EMBL" id="KAI1613462.1"/>
    </source>
</evidence>
<comment type="caution">
    <text evidence="1">The sequence shown here is derived from an EMBL/GenBank/DDBJ whole genome shotgun (WGS) entry which is preliminary data.</text>
</comment>
<dbReference type="SUPFAM" id="SSF48576">
    <property type="entry name" value="Terpenoid synthases"/>
    <property type="match status" value="1"/>
</dbReference>
<name>A0AAN6ID32_9EURO</name>
<dbReference type="EMBL" id="MU404354">
    <property type="protein sequence ID" value="KAI1613462.1"/>
    <property type="molecule type" value="Genomic_DNA"/>
</dbReference>
<keyword evidence="2" id="KW-1185">Reference proteome</keyword>
<dbReference type="AlphaFoldDB" id="A0AAN6ID32"/>